<proteinExistence type="predicted"/>
<name>A0A2T6ZV76_TUBBO</name>
<sequence length="83" mass="9849">MFPLLLFSFSFYSSTVLDRRQKYLNFSREIIYPAIFTVSRVFFLFARIHIALTSSHCVPLLPSFSRIQLTIDQFLVLFHRILT</sequence>
<evidence type="ECO:0000313" key="1">
    <source>
        <dbReference type="EMBL" id="PUU79389.1"/>
    </source>
</evidence>
<accession>A0A2T6ZV76</accession>
<gene>
    <name evidence="1" type="ORF">B9Z19DRAFT_1081842</name>
</gene>
<keyword evidence="2" id="KW-1185">Reference proteome</keyword>
<comment type="caution">
    <text evidence="1">The sequence shown here is derived from an EMBL/GenBank/DDBJ whole genome shotgun (WGS) entry which is preliminary data.</text>
</comment>
<dbReference type="AlphaFoldDB" id="A0A2T6ZV76"/>
<dbReference type="EMBL" id="NESQ01000093">
    <property type="protein sequence ID" value="PUU79389.1"/>
    <property type="molecule type" value="Genomic_DNA"/>
</dbReference>
<reference evidence="1 2" key="1">
    <citation type="submission" date="2017-04" db="EMBL/GenBank/DDBJ databases">
        <title>Draft genome sequence of Tuber borchii Vittad., a whitish edible truffle.</title>
        <authorList>
            <consortium name="DOE Joint Genome Institute"/>
            <person name="Murat C."/>
            <person name="Kuo A."/>
            <person name="Barry K.W."/>
            <person name="Clum A."/>
            <person name="Dockter R.B."/>
            <person name="Fauchery L."/>
            <person name="Iotti M."/>
            <person name="Kohler A."/>
            <person name="Labutti K."/>
            <person name="Lindquist E.A."/>
            <person name="Lipzen A."/>
            <person name="Ohm R.A."/>
            <person name="Wang M."/>
            <person name="Grigoriev I.V."/>
            <person name="Zambonelli A."/>
            <person name="Martin F.M."/>
        </authorList>
    </citation>
    <scope>NUCLEOTIDE SEQUENCE [LARGE SCALE GENOMIC DNA]</scope>
    <source>
        <strain evidence="1 2">Tbo3840</strain>
    </source>
</reference>
<organism evidence="1 2">
    <name type="scientific">Tuber borchii</name>
    <name type="common">White truffle</name>
    <dbReference type="NCBI Taxonomy" id="42251"/>
    <lineage>
        <taxon>Eukaryota</taxon>
        <taxon>Fungi</taxon>
        <taxon>Dikarya</taxon>
        <taxon>Ascomycota</taxon>
        <taxon>Pezizomycotina</taxon>
        <taxon>Pezizomycetes</taxon>
        <taxon>Pezizales</taxon>
        <taxon>Tuberaceae</taxon>
        <taxon>Tuber</taxon>
    </lineage>
</organism>
<evidence type="ECO:0000313" key="2">
    <source>
        <dbReference type="Proteomes" id="UP000244722"/>
    </source>
</evidence>
<dbReference type="Proteomes" id="UP000244722">
    <property type="component" value="Unassembled WGS sequence"/>
</dbReference>
<protein>
    <submittedName>
        <fullName evidence="1">Uncharacterized protein</fullName>
    </submittedName>
</protein>